<accession>A0ABV6SCE6</accession>
<evidence type="ECO:0000256" key="3">
    <source>
        <dbReference type="ARBA" id="ARBA00022452"/>
    </source>
</evidence>
<evidence type="ECO:0000256" key="9">
    <source>
        <dbReference type="ARBA" id="ARBA00023237"/>
    </source>
</evidence>
<evidence type="ECO:0000256" key="10">
    <source>
        <dbReference type="PROSITE-ProRule" id="PRU01360"/>
    </source>
</evidence>
<comment type="caution">
    <text evidence="13">The sequence shown here is derived from an EMBL/GenBank/DDBJ whole genome shotgun (WGS) entry which is preliminary data.</text>
</comment>
<dbReference type="SMART" id="SM00965">
    <property type="entry name" value="STN"/>
    <property type="match status" value="1"/>
</dbReference>
<feature type="domain" description="Secretin/TonB short N-terminal" evidence="12">
    <location>
        <begin position="42"/>
        <end position="92"/>
    </location>
</feature>
<keyword evidence="9 10" id="KW-0998">Cell outer membrane</keyword>
<reference evidence="13 14" key="1">
    <citation type="submission" date="2024-09" db="EMBL/GenBank/DDBJ databases">
        <authorList>
            <person name="Sun Q."/>
            <person name="Mori K."/>
        </authorList>
    </citation>
    <scope>NUCLEOTIDE SEQUENCE [LARGE SCALE GENOMIC DNA]</scope>
    <source>
        <strain evidence="13 14">CICC 11035S</strain>
    </source>
</reference>
<keyword evidence="7 11" id="KW-0798">TonB box</keyword>
<proteinExistence type="inferred from homology"/>
<dbReference type="InterPro" id="IPR037066">
    <property type="entry name" value="Plug_dom_sf"/>
</dbReference>
<evidence type="ECO:0000256" key="4">
    <source>
        <dbReference type="ARBA" id="ARBA00022496"/>
    </source>
</evidence>
<dbReference type="InterPro" id="IPR012910">
    <property type="entry name" value="Plug_dom"/>
</dbReference>
<dbReference type="SUPFAM" id="SSF56935">
    <property type="entry name" value="Porins"/>
    <property type="match status" value="1"/>
</dbReference>
<organism evidence="13 14">
    <name type="scientific">Novosphingobium clariflavum</name>
    <dbReference type="NCBI Taxonomy" id="2029884"/>
    <lineage>
        <taxon>Bacteria</taxon>
        <taxon>Pseudomonadati</taxon>
        <taxon>Pseudomonadota</taxon>
        <taxon>Alphaproteobacteria</taxon>
        <taxon>Sphingomonadales</taxon>
        <taxon>Sphingomonadaceae</taxon>
        <taxon>Novosphingobium</taxon>
    </lineage>
</organism>
<keyword evidence="4" id="KW-0406">Ion transport</keyword>
<keyword evidence="6" id="KW-0408">Iron</keyword>
<evidence type="ECO:0000256" key="5">
    <source>
        <dbReference type="ARBA" id="ARBA00022692"/>
    </source>
</evidence>
<dbReference type="PANTHER" id="PTHR47234">
    <property type="match status" value="1"/>
</dbReference>
<comment type="similarity">
    <text evidence="10 11">Belongs to the TonB-dependent receptor family.</text>
</comment>
<evidence type="ECO:0000256" key="1">
    <source>
        <dbReference type="ARBA" id="ARBA00004571"/>
    </source>
</evidence>
<evidence type="ECO:0000256" key="2">
    <source>
        <dbReference type="ARBA" id="ARBA00022448"/>
    </source>
</evidence>
<dbReference type="Gene3D" id="2.40.170.20">
    <property type="entry name" value="TonB-dependent receptor, beta-barrel domain"/>
    <property type="match status" value="1"/>
</dbReference>
<dbReference type="InterPro" id="IPR000531">
    <property type="entry name" value="Beta-barrel_TonB"/>
</dbReference>
<evidence type="ECO:0000256" key="6">
    <source>
        <dbReference type="ARBA" id="ARBA00023004"/>
    </source>
</evidence>
<keyword evidence="8 10" id="KW-0472">Membrane</keyword>
<keyword evidence="4" id="KW-0410">Iron transport</keyword>
<dbReference type="Pfam" id="PF00593">
    <property type="entry name" value="TonB_dep_Rec_b-barrel"/>
    <property type="match status" value="1"/>
</dbReference>
<comment type="subcellular location">
    <subcellularLocation>
        <location evidence="1 10">Cell outer membrane</location>
        <topology evidence="1 10">Multi-pass membrane protein</topology>
    </subcellularLocation>
</comment>
<evidence type="ECO:0000313" key="13">
    <source>
        <dbReference type="EMBL" id="MFC0686352.1"/>
    </source>
</evidence>
<dbReference type="RefSeq" id="WP_267224554.1">
    <property type="nucleotide sequence ID" value="NZ_JAPCWC010000038.1"/>
</dbReference>
<dbReference type="Gene3D" id="3.55.50.30">
    <property type="match status" value="1"/>
</dbReference>
<dbReference type="Pfam" id="PF07715">
    <property type="entry name" value="Plug"/>
    <property type="match status" value="1"/>
</dbReference>
<evidence type="ECO:0000259" key="12">
    <source>
        <dbReference type="SMART" id="SM00965"/>
    </source>
</evidence>
<dbReference type="InterPro" id="IPR036942">
    <property type="entry name" value="Beta-barrel_TonB_sf"/>
</dbReference>
<evidence type="ECO:0000256" key="8">
    <source>
        <dbReference type="ARBA" id="ARBA00023136"/>
    </source>
</evidence>
<evidence type="ECO:0000256" key="7">
    <source>
        <dbReference type="ARBA" id="ARBA00023077"/>
    </source>
</evidence>
<keyword evidence="2 10" id="KW-0813">Transport</keyword>
<sequence length="834" mass="89097">MAAAATVLCAPATAQTEERKVVHLPAQPLSNSLRRLGGLFGRNISVDEGAAANRKAEALDGELTFDDAVAALLAGSGLQATQKAGGTVIRRVTQDDAGEGGIVVTGSRIRGAPVASTTLTYGREDMRDSGQSSAADVIRSIPQNFSGGQNPGIGSNVSNGKSLDVGGSVSLNLRGLGADATLTLVDGRRMSFDAALQGVDVSAIPFGAIERIEVVPDGSSALFGSDAVAGVANIILRRNFEGLETTARLGGSTDGGNFQQQYGATLGHVWKSGSAVLSYEYASNTGIMAEDRSYLRDISPGLEVYPKMRHHNAALVLRQEIASDLTFDFDGLYNNRRRYQVMPLNAAGDLSESRYDTFAKTESWAVAPSLKLTLPADWQLTLAGSYGWDKVWYEGIMTYGSVSSSAGNGFYRNATANVELSGTGKLIDVPAGAIKAAVGTGYRNDWFHRQTTNGASQFVDKTRDSYYVFGELSIPVISADQHSGLGRSLDLSAAARYERYPHIASVATPKLGLIYAPTSDFTVKGSWGKSFRAATFYEQYTANPGYLQNATNCGGTSGTVLYLQGGNPNLKPERSTNWSATLAIHPTAVPGAELEISYFDIRYRNRIVTPITYTRQALTNPVYADYVTLNPDIAAQNDVIDSMITFTNLTSGSYDPTKVVAIVDNSNVNAGRQNIHGVDVLGRYAFDLGGGRLTASVNGSYLDSKQQLGPDQDFTQLAGTLFNPPQFRGRGEVGWGKDAVTLTAAVNYIGPVRDVRYAPSVKVSGMVPIDFTIRYHPEDAHGLLGGLDVIASLQNAFNAKPDTIAVTSFLYTPYDSTNYSPFGRVISLTVTKKW</sequence>
<evidence type="ECO:0000256" key="11">
    <source>
        <dbReference type="RuleBase" id="RU003357"/>
    </source>
</evidence>
<dbReference type="PROSITE" id="PS52016">
    <property type="entry name" value="TONB_DEPENDENT_REC_3"/>
    <property type="match status" value="1"/>
</dbReference>
<dbReference type="InterPro" id="IPR011662">
    <property type="entry name" value="Secretin/TonB_short_N"/>
</dbReference>
<name>A0ABV6SCE6_9SPHN</name>
<keyword evidence="14" id="KW-1185">Reference proteome</keyword>
<keyword evidence="13" id="KW-0675">Receptor</keyword>
<dbReference type="EMBL" id="JBHLTM010000065">
    <property type="protein sequence ID" value="MFC0686352.1"/>
    <property type="molecule type" value="Genomic_DNA"/>
</dbReference>
<gene>
    <name evidence="13" type="ORF">ACFFF8_17335</name>
</gene>
<dbReference type="CDD" id="cd01347">
    <property type="entry name" value="ligand_gated_channel"/>
    <property type="match status" value="1"/>
</dbReference>
<dbReference type="InterPro" id="IPR039426">
    <property type="entry name" value="TonB-dep_rcpt-like"/>
</dbReference>
<keyword evidence="3 10" id="KW-1134">Transmembrane beta strand</keyword>
<evidence type="ECO:0000313" key="14">
    <source>
        <dbReference type="Proteomes" id="UP001589858"/>
    </source>
</evidence>
<dbReference type="Gene3D" id="2.170.130.10">
    <property type="entry name" value="TonB-dependent receptor, plug domain"/>
    <property type="match status" value="1"/>
</dbReference>
<dbReference type="PANTHER" id="PTHR47234:SF3">
    <property type="entry name" value="SECRETIN_TONB SHORT N-TERMINAL DOMAIN-CONTAINING PROTEIN"/>
    <property type="match status" value="1"/>
</dbReference>
<protein>
    <submittedName>
        <fullName evidence="13">TonB-dependent receptor domain-containing protein</fullName>
    </submittedName>
</protein>
<dbReference type="Proteomes" id="UP001589858">
    <property type="component" value="Unassembled WGS sequence"/>
</dbReference>
<keyword evidence="5 10" id="KW-0812">Transmembrane</keyword>